<feature type="region of interest" description="Disordered" evidence="1">
    <location>
        <begin position="34"/>
        <end position="76"/>
    </location>
</feature>
<feature type="compositionally biased region" description="Polar residues" evidence="1">
    <location>
        <begin position="494"/>
        <end position="506"/>
    </location>
</feature>
<protein>
    <submittedName>
        <fullName evidence="2">Uncharacterized protein</fullName>
    </submittedName>
</protein>
<dbReference type="Proteomes" id="UP001178507">
    <property type="component" value="Unassembled WGS sequence"/>
</dbReference>
<evidence type="ECO:0000313" key="2">
    <source>
        <dbReference type="EMBL" id="CAJ1371242.1"/>
    </source>
</evidence>
<gene>
    <name evidence="2" type="ORF">EVOR1521_LOCUS1605</name>
</gene>
<dbReference type="Pfam" id="PF07004">
    <property type="entry name" value="SHIPPO-rpt"/>
    <property type="match status" value="1"/>
</dbReference>
<feature type="region of interest" description="Disordered" evidence="1">
    <location>
        <begin position="263"/>
        <end position="322"/>
    </location>
</feature>
<evidence type="ECO:0000313" key="3">
    <source>
        <dbReference type="Proteomes" id="UP001178507"/>
    </source>
</evidence>
<feature type="compositionally biased region" description="Low complexity" evidence="1">
    <location>
        <begin position="172"/>
        <end position="182"/>
    </location>
</feature>
<feature type="region of interest" description="Disordered" evidence="1">
    <location>
        <begin position="160"/>
        <end position="209"/>
    </location>
</feature>
<feature type="region of interest" description="Disordered" evidence="1">
    <location>
        <begin position="337"/>
        <end position="378"/>
    </location>
</feature>
<evidence type="ECO:0000256" key="1">
    <source>
        <dbReference type="SAM" id="MobiDB-lite"/>
    </source>
</evidence>
<dbReference type="AlphaFoldDB" id="A0AA36HMF9"/>
<sequence>MAVMAASDTLSPAAAKPLRDDRLSVLAHCARGGTISYGIPRKPAPQVRQEKLPPSEPESPLLAPALPPPEVTGDADFLEEGDELGAIEEPPPAKVMKPAYLGQYFGNCVARLDGSSERPPMGGKLQAGEPRAKSYAPVKTLGEGVAPCYTHLPKWSFGGGKSRSETLQNLPKSHSSASLASLKRPKGRSLARGFGSSGRSSLKLSDTPGPAAYNLHRLGDEVPVWASQARLPWGTRTGGRSKLLNATASDVGPGEYTAEHQLKTAAPSAKIGQKLQEAPDSRKDYPAAGHYPLGNTIGNAKPYKQGANPGTMGAGQRSKHQPTCSPGFMYDPRVEPTTHAQTWSQGERKSWLDADPDEPPGPGAYNIKDLSTDKRGGWSKDEKQFRKMEGMGPVDGPGPNEYSVPFERLGWGVKFRGRLAPPKEELKPAAADYYPIMDLVTHCTGVPKPLHRTTERRSIFDVSAGGHEGVAEALLKRALKSLEENGQGAAEPQKLSNKYESTTPSWSMPARRSEKVREASCDNMYGPWSSID</sequence>
<dbReference type="InterPro" id="IPR010736">
    <property type="entry name" value="SHIPPO-rpt"/>
</dbReference>
<organism evidence="2 3">
    <name type="scientific">Effrenium voratum</name>
    <dbReference type="NCBI Taxonomy" id="2562239"/>
    <lineage>
        <taxon>Eukaryota</taxon>
        <taxon>Sar</taxon>
        <taxon>Alveolata</taxon>
        <taxon>Dinophyceae</taxon>
        <taxon>Suessiales</taxon>
        <taxon>Symbiodiniaceae</taxon>
        <taxon>Effrenium</taxon>
    </lineage>
</organism>
<comment type="caution">
    <text evidence="2">The sequence shown here is derived from an EMBL/GenBank/DDBJ whole genome shotgun (WGS) entry which is preliminary data.</text>
</comment>
<feature type="region of interest" description="Disordered" evidence="1">
    <location>
        <begin position="484"/>
        <end position="519"/>
    </location>
</feature>
<accession>A0AA36HMF9</accession>
<name>A0AA36HMF9_9DINO</name>
<proteinExistence type="predicted"/>
<reference evidence="2" key="1">
    <citation type="submission" date="2023-08" db="EMBL/GenBank/DDBJ databases">
        <authorList>
            <person name="Chen Y."/>
            <person name="Shah S."/>
            <person name="Dougan E. K."/>
            <person name="Thang M."/>
            <person name="Chan C."/>
        </authorList>
    </citation>
    <scope>NUCLEOTIDE SEQUENCE</scope>
</reference>
<keyword evidence="3" id="KW-1185">Reference proteome</keyword>
<dbReference type="EMBL" id="CAUJNA010000064">
    <property type="protein sequence ID" value="CAJ1371242.1"/>
    <property type="molecule type" value="Genomic_DNA"/>
</dbReference>